<accession>A0A255XQ47</accession>
<dbReference type="InterPro" id="IPR051599">
    <property type="entry name" value="Cell_Envelope_Assoc"/>
</dbReference>
<dbReference type="EMBL" id="NOXS01000032">
    <property type="protein sequence ID" value="OYQ18575.1"/>
    <property type="molecule type" value="Genomic_DNA"/>
</dbReference>
<dbReference type="Pfam" id="PF02698">
    <property type="entry name" value="DUF218"/>
    <property type="match status" value="1"/>
</dbReference>
<evidence type="ECO:0000259" key="2">
    <source>
        <dbReference type="Pfam" id="PF02698"/>
    </source>
</evidence>
<dbReference type="Proteomes" id="UP000216361">
    <property type="component" value="Unassembled WGS sequence"/>
</dbReference>
<feature type="domain" description="DUF218" evidence="2">
    <location>
        <begin position="81"/>
        <end position="247"/>
    </location>
</feature>
<keyword evidence="1" id="KW-0472">Membrane</keyword>
<dbReference type="GO" id="GO:0043164">
    <property type="term" value="P:Gram-negative-bacterium-type cell wall biogenesis"/>
    <property type="evidence" value="ECO:0007669"/>
    <property type="project" value="TreeGrafter"/>
</dbReference>
<comment type="caution">
    <text evidence="3">The sequence shown here is derived from an EMBL/GenBank/DDBJ whole genome shotgun (WGS) entry which is preliminary data.</text>
</comment>
<protein>
    <recommendedName>
        <fullName evidence="2">DUF218 domain-containing protein</fullName>
    </recommendedName>
</protein>
<keyword evidence="1" id="KW-1133">Transmembrane helix</keyword>
<evidence type="ECO:0000313" key="4">
    <source>
        <dbReference type="Proteomes" id="UP000216361"/>
    </source>
</evidence>
<evidence type="ECO:0000256" key="1">
    <source>
        <dbReference type="SAM" id="Phobius"/>
    </source>
</evidence>
<dbReference type="AlphaFoldDB" id="A0A255XQ47"/>
<keyword evidence="1" id="KW-0812">Transmembrane</keyword>
<proteinExistence type="predicted"/>
<dbReference type="RefSeq" id="WP_094408838.1">
    <property type="nucleotide sequence ID" value="NZ_BMJZ01000001.1"/>
</dbReference>
<evidence type="ECO:0000313" key="3">
    <source>
        <dbReference type="EMBL" id="OYQ18575.1"/>
    </source>
</evidence>
<dbReference type="OrthoDB" id="9809813at2"/>
<feature type="transmembrane region" description="Helical" evidence="1">
    <location>
        <begin position="12"/>
        <end position="32"/>
    </location>
</feature>
<gene>
    <name evidence="3" type="ORF">CHR90_09875</name>
</gene>
<sequence length="264" mass="29000">MAFFLSKLLWMIANPANLMGVLALLATVAALLRWRRLMIGTLTLLLALCTAMTVTPLPNAVLAALELRFPQPDLGKLPKVDGIIVLGGAVDTNRSGDFNTLVVTDAAERLLALSDLGRRFPNAKLVMTGGSANIDRDGALMEADLVRDKFLPMVGIDPGRVIFERDSRNTDENARFSAALVKPQPGDVWLLVTSAYHMPRAVGIFRHQGWPVVPYPVDYGSSRDSPISFDLLGGMQNFYWASREWIGLVYYRLLGRTDSLFPGP</sequence>
<dbReference type="GO" id="GO:0000270">
    <property type="term" value="P:peptidoglycan metabolic process"/>
    <property type="evidence" value="ECO:0007669"/>
    <property type="project" value="TreeGrafter"/>
</dbReference>
<dbReference type="GO" id="GO:0005886">
    <property type="term" value="C:plasma membrane"/>
    <property type="evidence" value="ECO:0007669"/>
    <property type="project" value="TreeGrafter"/>
</dbReference>
<organism evidence="3 4">
    <name type="scientific">Elstera cyanobacteriorum</name>
    <dbReference type="NCBI Taxonomy" id="2022747"/>
    <lineage>
        <taxon>Bacteria</taxon>
        <taxon>Pseudomonadati</taxon>
        <taxon>Pseudomonadota</taxon>
        <taxon>Alphaproteobacteria</taxon>
        <taxon>Rhodospirillales</taxon>
        <taxon>Rhodospirillaceae</taxon>
        <taxon>Elstera</taxon>
    </lineage>
</organism>
<reference evidence="3 4" key="1">
    <citation type="submission" date="2017-07" db="EMBL/GenBank/DDBJ databases">
        <title>Elstera cyanobacteriorum sp. nov., a novel bacterium isolated from cyanobacterial aggregates in a eutrophic lake.</title>
        <authorList>
            <person name="Cai H."/>
        </authorList>
    </citation>
    <scope>NUCLEOTIDE SEQUENCE [LARGE SCALE GENOMIC DNA]</scope>
    <source>
        <strain evidence="3 4">TH019</strain>
    </source>
</reference>
<dbReference type="Gene3D" id="3.40.50.620">
    <property type="entry name" value="HUPs"/>
    <property type="match status" value="1"/>
</dbReference>
<feature type="transmembrane region" description="Helical" evidence="1">
    <location>
        <begin position="44"/>
        <end position="65"/>
    </location>
</feature>
<keyword evidence="4" id="KW-1185">Reference proteome</keyword>
<dbReference type="PANTHER" id="PTHR30336">
    <property type="entry name" value="INNER MEMBRANE PROTEIN, PROBABLE PERMEASE"/>
    <property type="match status" value="1"/>
</dbReference>
<name>A0A255XQ47_9PROT</name>
<dbReference type="InterPro" id="IPR014729">
    <property type="entry name" value="Rossmann-like_a/b/a_fold"/>
</dbReference>
<dbReference type="CDD" id="cd06259">
    <property type="entry name" value="YdcF-like"/>
    <property type="match status" value="1"/>
</dbReference>
<dbReference type="InterPro" id="IPR003848">
    <property type="entry name" value="DUF218"/>
</dbReference>
<dbReference type="PANTHER" id="PTHR30336:SF4">
    <property type="entry name" value="ENVELOPE BIOGENESIS FACTOR ELYC"/>
    <property type="match status" value="1"/>
</dbReference>